<evidence type="ECO:0000313" key="3">
    <source>
        <dbReference type="Proteomes" id="UP000265520"/>
    </source>
</evidence>
<dbReference type="Proteomes" id="UP000265520">
    <property type="component" value="Unassembled WGS sequence"/>
</dbReference>
<feature type="compositionally biased region" description="Basic and acidic residues" evidence="1">
    <location>
        <begin position="1"/>
        <end position="20"/>
    </location>
</feature>
<reference evidence="2 3" key="1">
    <citation type="journal article" date="2018" name="Front. Plant Sci.">
        <title>Red Clover (Trifolium pratense) and Zigzag Clover (T. medium) - A Picture of Genomic Similarities and Differences.</title>
        <authorList>
            <person name="Dluhosova J."/>
            <person name="Istvanek J."/>
            <person name="Nedelnik J."/>
            <person name="Repkova J."/>
        </authorList>
    </citation>
    <scope>NUCLEOTIDE SEQUENCE [LARGE SCALE GENOMIC DNA]</scope>
    <source>
        <strain evidence="3">cv. 10/8</strain>
        <tissue evidence="2">Leaf</tissue>
    </source>
</reference>
<accession>A0A392SQ42</accession>
<sequence>MDRTTPMFKENEEHITHEDSNDAAAVNENHNGETISIACIVSPTGLEADNPRDTPYPFGCFWRLLYTCF</sequence>
<dbReference type="AlphaFoldDB" id="A0A392SQ42"/>
<feature type="region of interest" description="Disordered" evidence="1">
    <location>
        <begin position="1"/>
        <end position="22"/>
    </location>
</feature>
<protein>
    <submittedName>
        <fullName evidence="2">CCP</fullName>
    </submittedName>
</protein>
<dbReference type="EMBL" id="LXQA010425185">
    <property type="protein sequence ID" value="MCI50993.1"/>
    <property type="molecule type" value="Genomic_DNA"/>
</dbReference>
<evidence type="ECO:0000256" key="1">
    <source>
        <dbReference type="SAM" id="MobiDB-lite"/>
    </source>
</evidence>
<comment type="caution">
    <text evidence="2">The sequence shown here is derived from an EMBL/GenBank/DDBJ whole genome shotgun (WGS) entry which is preliminary data.</text>
</comment>
<evidence type="ECO:0000313" key="2">
    <source>
        <dbReference type="EMBL" id="MCI50993.1"/>
    </source>
</evidence>
<keyword evidence="3" id="KW-1185">Reference proteome</keyword>
<organism evidence="2 3">
    <name type="scientific">Trifolium medium</name>
    <dbReference type="NCBI Taxonomy" id="97028"/>
    <lineage>
        <taxon>Eukaryota</taxon>
        <taxon>Viridiplantae</taxon>
        <taxon>Streptophyta</taxon>
        <taxon>Embryophyta</taxon>
        <taxon>Tracheophyta</taxon>
        <taxon>Spermatophyta</taxon>
        <taxon>Magnoliopsida</taxon>
        <taxon>eudicotyledons</taxon>
        <taxon>Gunneridae</taxon>
        <taxon>Pentapetalae</taxon>
        <taxon>rosids</taxon>
        <taxon>fabids</taxon>
        <taxon>Fabales</taxon>
        <taxon>Fabaceae</taxon>
        <taxon>Papilionoideae</taxon>
        <taxon>50 kb inversion clade</taxon>
        <taxon>NPAAA clade</taxon>
        <taxon>Hologalegina</taxon>
        <taxon>IRL clade</taxon>
        <taxon>Trifolieae</taxon>
        <taxon>Trifolium</taxon>
    </lineage>
</organism>
<proteinExistence type="predicted"/>
<feature type="non-terminal residue" evidence="2">
    <location>
        <position position="69"/>
    </location>
</feature>
<name>A0A392SQ42_9FABA</name>